<sequence>MAARMEEHKDNDSSFNCEDAGLLNDSGRKGRVEHHVLGYYRRVHEALQDGFQETHEQEMFLENVFKQTEEQEVKLCQNQTISRILEEILPLGKSSQILTFFKGLLSDSETIMYDRFGAHVLQTTMMLSLEFAAKQDEADAFNGLLLNLSQSVRDQLESVVMDTYASHVLRTLLQVFGGLQVAEKVTRSKLSREQQQRDLIQETRVILENRPETYQKEFLLLQSELMKSKQLEEYIGSPSACPVLAVLLLVLQKNDKDSCRKVCRKLIKKCELKQAPSPDSKRTLPDAVVNPISSHLIETIIEVASDDILKDLTETCFNGLLLKLAKTPVANFILQRLIAKTVQSESMDQIMTELTKGFHKILAANNTGVLLQLAETCFLFPALQETFVKSLLEALKGFTPEERQLKAIILIGSLQSFEVLFPSEDDENSNSATGEVKPKGIEVKLHGSLLLQSLLKFQNKRIVVNGFMALSTEELKTIICQPAGSYLLEHFMSNERIKDKKKEQLINTMKNDLFSICCDKSGSRAMESVFKMSSIKMKTIIAELLAKKETQLHSDRFGCFMHRTCQLSQFKHRRNAWTSIMTKDDKKRKLFADLIGEAPKDTIGRWVTGRNKRTAAIMKDHLRKKCG</sequence>
<dbReference type="InterPro" id="IPR001313">
    <property type="entry name" value="Pumilio_RNA-bd_rpt"/>
</dbReference>
<dbReference type="PANTHER" id="PTHR13102:SF0">
    <property type="entry name" value="NUCLEOLAR PROTEIN 9"/>
    <property type="match status" value="1"/>
</dbReference>
<dbReference type="SUPFAM" id="SSF48371">
    <property type="entry name" value="ARM repeat"/>
    <property type="match status" value="2"/>
</dbReference>
<keyword evidence="1" id="KW-0677">Repeat</keyword>
<evidence type="ECO:0000313" key="3">
    <source>
        <dbReference type="Proteomes" id="UP000230750"/>
    </source>
</evidence>
<accession>A0A2G8JEL1</accession>
<dbReference type="GO" id="GO:0003723">
    <property type="term" value="F:RNA binding"/>
    <property type="evidence" value="ECO:0007669"/>
    <property type="project" value="InterPro"/>
</dbReference>
<dbReference type="Gene3D" id="1.25.10.10">
    <property type="entry name" value="Leucine-rich Repeat Variant"/>
    <property type="match status" value="2"/>
</dbReference>
<dbReference type="GO" id="GO:0000056">
    <property type="term" value="P:ribosomal small subunit export from nucleus"/>
    <property type="evidence" value="ECO:0007669"/>
    <property type="project" value="TreeGrafter"/>
</dbReference>
<dbReference type="PANTHER" id="PTHR13102">
    <property type="entry name" value="NUCLEOLAR PROTEIN 9"/>
    <property type="match status" value="1"/>
</dbReference>
<dbReference type="GO" id="GO:0000447">
    <property type="term" value="P:endonucleolytic cleavage in ITS1 to separate SSU-rRNA from 5.8S rRNA and LSU-rRNA from tricistronic rRNA transcript (SSU-rRNA, 5.8S rRNA, LSU-rRNA)"/>
    <property type="evidence" value="ECO:0007669"/>
    <property type="project" value="TreeGrafter"/>
</dbReference>
<protein>
    <submittedName>
        <fullName evidence="2">Putative nucleolar protein 9</fullName>
    </submittedName>
</protein>
<organism evidence="2 3">
    <name type="scientific">Stichopus japonicus</name>
    <name type="common">Sea cucumber</name>
    <dbReference type="NCBI Taxonomy" id="307972"/>
    <lineage>
        <taxon>Eukaryota</taxon>
        <taxon>Metazoa</taxon>
        <taxon>Echinodermata</taxon>
        <taxon>Eleutherozoa</taxon>
        <taxon>Echinozoa</taxon>
        <taxon>Holothuroidea</taxon>
        <taxon>Aspidochirotacea</taxon>
        <taxon>Aspidochirotida</taxon>
        <taxon>Stichopodidae</taxon>
        <taxon>Apostichopus</taxon>
    </lineage>
</organism>
<dbReference type="AlphaFoldDB" id="A0A2G8JEL1"/>
<dbReference type="SMART" id="SM00025">
    <property type="entry name" value="Pumilio"/>
    <property type="match status" value="6"/>
</dbReference>
<dbReference type="GO" id="GO:0030688">
    <property type="term" value="C:preribosome, small subunit precursor"/>
    <property type="evidence" value="ECO:0007669"/>
    <property type="project" value="TreeGrafter"/>
</dbReference>
<dbReference type="Proteomes" id="UP000230750">
    <property type="component" value="Unassembled WGS sequence"/>
</dbReference>
<dbReference type="GO" id="GO:0000472">
    <property type="term" value="P:endonucleolytic cleavage to generate mature 5'-end of SSU-rRNA from (SSU-rRNA, 5.8S rRNA, LSU-rRNA)"/>
    <property type="evidence" value="ECO:0007669"/>
    <property type="project" value="TreeGrafter"/>
</dbReference>
<dbReference type="InterPro" id="IPR016024">
    <property type="entry name" value="ARM-type_fold"/>
</dbReference>
<keyword evidence="3" id="KW-1185">Reference proteome</keyword>
<reference evidence="2 3" key="1">
    <citation type="journal article" date="2017" name="PLoS Biol.">
        <title>The sea cucumber genome provides insights into morphological evolution and visceral regeneration.</title>
        <authorList>
            <person name="Zhang X."/>
            <person name="Sun L."/>
            <person name="Yuan J."/>
            <person name="Sun Y."/>
            <person name="Gao Y."/>
            <person name="Zhang L."/>
            <person name="Li S."/>
            <person name="Dai H."/>
            <person name="Hamel J.F."/>
            <person name="Liu C."/>
            <person name="Yu Y."/>
            <person name="Liu S."/>
            <person name="Lin W."/>
            <person name="Guo K."/>
            <person name="Jin S."/>
            <person name="Xu P."/>
            <person name="Storey K.B."/>
            <person name="Huan P."/>
            <person name="Zhang T."/>
            <person name="Zhou Y."/>
            <person name="Zhang J."/>
            <person name="Lin C."/>
            <person name="Li X."/>
            <person name="Xing L."/>
            <person name="Huo D."/>
            <person name="Sun M."/>
            <person name="Wang L."/>
            <person name="Mercier A."/>
            <person name="Li F."/>
            <person name="Yang H."/>
            <person name="Xiang J."/>
        </authorList>
    </citation>
    <scope>NUCLEOTIDE SEQUENCE [LARGE SCALE GENOMIC DNA]</scope>
    <source>
        <strain evidence="2">Shaxun</strain>
        <tissue evidence="2">Muscle</tissue>
    </source>
</reference>
<gene>
    <name evidence="2" type="ORF">BSL78_29004</name>
</gene>
<name>A0A2G8JEL1_STIJA</name>
<dbReference type="STRING" id="307972.A0A2G8JEL1"/>
<evidence type="ECO:0000313" key="2">
    <source>
        <dbReference type="EMBL" id="PIK34172.1"/>
    </source>
</evidence>
<dbReference type="GO" id="GO:0000480">
    <property type="term" value="P:endonucleolytic cleavage in 5'-ETS of tricistronic rRNA transcript (SSU-rRNA, 5.8S rRNA, LSU-rRNA)"/>
    <property type="evidence" value="ECO:0007669"/>
    <property type="project" value="TreeGrafter"/>
</dbReference>
<dbReference type="GO" id="GO:0005730">
    <property type="term" value="C:nucleolus"/>
    <property type="evidence" value="ECO:0007669"/>
    <property type="project" value="TreeGrafter"/>
</dbReference>
<evidence type="ECO:0000256" key="1">
    <source>
        <dbReference type="ARBA" id="ARBA00022737"/>
    </source>
</evidence>
<proteinExistence type="predicted"/>
<dbReference type="OrthoDB" id="9987665at2759"/>
<comment type="caution">
    <text evidence="2">The sequence shown here is derived from an EMBL/GenBank/DDBJ whole genome shotgun (WGS) entry which is preliminary data.</text>
</comment>
<dbReference type="GO" id="GO:0030686">
    <property type="term" value="C:90S preribosome"/>
    <property type="evidence" value="ECO:0007669"/>
    <property type="project" value="TreeGrafter"/>
</dbReference>
<dbReference type="InterPro" id="IPR040000">
    <property type="entry name" value="NOP9"/>
</dbReference>
<dbReference type="InterPro" id="IPR011989">
    <property type="entry name" value="ARM-like"/>
</dbReference>
<dbReference type="Pfam" id="PF22493">
    <property type="entry name" value="PUF_NOP9"/>
    <property type="match status" value="1"/>
</dbReference>
<dbReference type="EMBL" id="MRZV01002260">
    <property type="protein sequence ID" value="PIK34172.1"/>
    <property type="molecule type" value="Genomic_DNA"/>
</dbReference>